<dbReference type="GO" id="GO:0004176">
    <property type="term" value="F:ATP-dependent peptidase activity"/>
    <property type="evidence" value="ECO:0007669"/>
    <property type="project" value="InterPro"/>
</dbReference>
<name>A0A2T5JSW3_9RHOB</name>
<comment type="caution">
    <text evidence="3">The sequence shown here is derived from an EMBL/GenBank/DDBJ whole genome shotgun (WGS) entry which is preliminary data.</text>
</comment>
<dbReference type="PANTHER" id="PTHR43718">
    <property type="entry name" value="LON PROTEASE"/>
    <property type="match status" value="1"/>
</dbReference>
<dbReference type="InterPro" id="IPR027417">
    <property type="entry name" value="P-loop_NTPase"/>
</dbReference>
<reference evidence="3 4" key="1">
    <citation type="submission" date="2018-04" db="EMBL/GenBank/DDBJ databases">
        <title>Genomic Encyclopedia of Type Strains, Phase III (KMG-III): the genomes of soil and plant-associated and newly described type strains.</title>
        <authorList>
            <person name="Whitman W."/>
        </authorList>
    </citation>
    <scope>NUCLEOTIDE SEQUENCE [LARGE SCALE GENOMIC DNA]</scope>
    <source>
        <strain evidence="3 4">KA25</strain>
    </source>
</reference>
<dbReference type="GO" id="GO:0006515">
    <property type="term" value="P:protein quality control for misfolded or incompletely synthesized proteins"/>
    <property type="evidence" value="ECO:0007669"/>
    <property type="project" value="TreeGrafter"/>
</dbReference>
<evidence type="ECO:0000313" key="3">
    <source>
        <dbReference type="EMBL" id="PTR12512.1"/>
    </source>
</evidence>
<dbReference type="GO" id="GO:0005524">
    <property type="term" value="F:ATP binding"/>
    <property type="evidence" value="ECO:0007669"/>
    <property type="project" value="InterPro"/>
</dbReference>
<dbReference type="Proteomes" id="UP000244060">
    <property type="component" value="Unassembled WGS sequence"/>
</dbReference>
<proteinExistence type="predicted"/>
<dbReference type="InterPro" id="IPR027065">
    <property type="entry name" value="Lon_Prtase"/>
</dbReference>
<dbReference type="GO" id="GO:0004252">
    <property type="term" value="F:serine-type endopeptidase activity"/>
    <property type="evidence" value="ECO:0007669"/>
    <property type="project" value="InterPro"/>
</dbReference>
<dbReference type="GO" id="GO:0016887">
    <property type="term" value="F:ATP hydrolysis activity"/>
    <property type="evidence" value="ECO:0007669"/>
    <property type="project" value="InterPro"/>
</dbReference>
<evidence type="ECO:0000256" key="1">
    <source>
        <dbReference type="SAM" id="MobiDB-lite"/>
    </source>
</evidence>
<gene>
    <name evidence="3" type="ORF">C8J28_12412</name>
</gene>
<organism evidence="3 4">
    <name type="scientific">Cereibacter azotoformans</name>
    <dbReference type="NCBI Taxonomy" id="43057"/>
    <lineage>
        <taxon>Bacteria</taxon>
        <taxon>Pseudomonadati</taxon>
        <taxon>Pseudomonadota</taxon>
        <taxon>Alphaproteobacteria</taxon>
        <taxon>Rhodobacterales</taxon>
        <taxon>Paracoccaceae</taxon>
        <taxon>Cereibacter</taxon>
    </lineage>
</organism>
<feature type="region of interest" description="Disordered" evidence="1">
    <location>
        <begin position="1"/>
        <end position="21"/>
    </location>
</feature>
<dbReference type="Pfam" id="PF00004">
    <property type="entry name" value="AAA"/>
    <property type="match status" value="1"/>
</dbReference>
<accession>A0A2T5JSW3</accession>
<dbReference type="EMBL" id="QAOT01000024">
    <property type="protein sequence ID" value="PTR12512.1"/>
    <property type="molecule type" value="Genomic_DNA"/>
</dbReference>
<dbReference type="SMART" id="SM00382">
    <property type="entry name" value="AAA"/>
    <property type="match status" value="1"/>
</dbReference>
<dbReference type="AlphaFoldDB" id="A0A2T5JSW3"/>
<dbReference type="PANTHER" id="PTHR43718:SF2">
    <property type="entry name" value="LON PROTEASE HOMOLOG, MITOCHONDRIAL"/>
    <property type="match status" value="1"/>
</dbReference>
<feature type="domain" description="AAA+ ATPase" evidence="2">
    <location>
        <begin position="203"/>
        <end position="350"/>
    </location>
</feature>
<dbReference type="SUPFAM" id="SSF52540">
    <property type="entry name" value="P-loop containing nucleoside triphosphate hydrolases"/>
    <property type="match status" value="1"/>
</dbReference>
<dbReference type="InterPro" id="IPR003593">
    <property type="entry name" value="AAA+_ATPase"/>
</dbReference>
<protein>
    <submittedName>
        <fullName evidence="3">ATPase family protein associated with various cellular activities (AAA)</fullName>
    </submittedName>
</protein>
<feature type="compositionally biased region" description="Acidic residues" evidence="1">
    <location>
        <begin position="1"/>
        <end position="13"/>
    </location>
</feature>
<dbReference type="RefSeq" id="WP_108222414.1">
    <property type="nucleotide sequence ID" value="NZ_QAOT01000024.1"/>
</dbReference>
<keyword evidence="4" id="KW-1185">Reference proteome</keyword>
<dbReference type="OrthoDB" id="5297432at2"/>
<sequence length="407" mass="44995">MPLFDDDLDETGSAEELPPTPAGFRREWAQLRDMDASMHHNDAQRWSFLKRPSTLETYSFLFKRACGEPHEVVRRRLRELQNADPLWVGLASEVRARLMLQAGDLSQGEGDCGTASAEVTNGSVPAGHILLHAAPAKVGEDRRGRDALREALAKPKRLAGPRTPDEVDRLFAALFAEGPWLRKPLAWAWQRALDSLDECGWFRLPPLLLLGPPGCGKTRMAERLAELAGLPRSRLEGASMTASFPIGGSDFQWNSSHPGEAVRLIHESDVANPLVIFDEVEKGQTSSSGGDPRQALLPFLQRSTAASYRCPYLQAPVDLSHVTWILTANSLEGLSAPLLDRVTLFPVGYPTGSDLERLVIRVLDGLEVDERVVARITTEIEGGRLTLRGLERLKNDFRALGRRPMLH</sequence>
<dbReference type="InterPro" id="IPR003959">
    <property type="entry name" value="ATPase_AAA_core"/>
</dbReference>
<evidence type="ECO:0000313" key="4">
    <source>
        <dbReference type="Proteomes" id="UP000244060"/>
    </source>
</evidence>
<evidence type="ECO:0000259" key="2">
    <source>
        <dbReference type="SMART" id="SM00382"/>
    </source>
</evidence>
<dbReference type="Gene3D" id="3.40.50.300">
    <property type="entry name" value="P-loop containing nucleotide triphosphate hydrolases"/>
    <property type="match status" value="1"/>
</dbReference>